<dbReference type="PANTHER" id="PTHR30288">
    <property type="entry name" value="FLAGELLAR CAP/ASSEMBLY PROTEIN FLID"/>
    <property type="match status" value="1"/>
</dbReference>
<comment type="subcellular location">
    <subcellularLocation>
        <location evidence="5">Secreted</location>
    </subcellularLocation>
    <subcellularLocation>
        <location evidence="5">Bacterial flagellum</location>
    </subcellularLocation>
</comment>
<evidence type="ECO:0000313" key="9">
    <source>
        <dbReference type="Proteomes" id="UP000322499"/>
    </source>
</evidence>
<gene>
    <name evidence="8" type="ORF">BD833_110196</name>
</gene>
<dbReference type="GO" id="GO:0009421">
    <property type="term" value="C:bacterial-type flagellum filament cap"/>
    <property type="evidence" value="ECO:0007669"/>
    <property type="project" value="InterPro"/>
</dbReference>
<evidence type="ECO:0000256" key="4">
    <source>
        <dbReference type="ARBA" id="ARBA00023143"/>
    </source>
</evidence>
<evidence type="ECO:0000256" key="5">
    <source>
        <dbReference type="RuleBase" id="RU362066"/>
    </source>
</evidence>
<sequence length="450" mass="45352">MTMSINTGLVSGIDTGTMITQLLQLEAQQQNSLKTRLSTTEVTASAYRTVNSALSALATTAESLLKPETWTTTKGTSTASSVAVTTASYATPSSLTFSVASVATTASSVSAGRWTSTTTAANLSSLEILSADGTVSKGTIALDGTESLEQAAAKINADTALGLKASAVQVAPGQFALQVSAGSSGAAAGFRVAGTAFSQTSTGQDAELLIGGTDAGTTGYSIRSATNTFEGVLTGTTITVSKAEPAPVTVSVAADPDAVAAKVSGLVDAVNNAISTIKTYTDNTPGSKAALRGEYAVTSIAGQLLQAVTDAVGTDGSPAQAGFQSTRDGRITFDKEKFAAALKATPDLAQRLVAGSGVAGEPGAVTGLGARVREVAKAASDSATGSLISMAQGQDSLARDIKDRIADWDLRLAARKVTLTRQFTAMETALSSLTNQSNWLAGQLGSLPKA</sequence>
<dbReference type="PANTHER" id="PTHR30288:SF0">
    <property type="entry name" value="FLAGELLAR HOOK-ASSOCIATED PROTEIN 2"/>
    <property type="match status" value="1"/>
</dbReference>
<evidence type="ECO:0000313" key="8">
    <source>
        <dbReference type="EMBL" id="TYP86305.1"/>
    </source>
</evidence>
<evidence type="ECO:0000259" key="7">
    <source>
        <dbReference type="Pfam" id="PF07195"/>
    </source>
</evidence>
<accession>A0A5S5CRT8</accession>
<keyword evidence="8" id="KW-0282">Flagellum</keyword>
<dbReference type="InterPro" id="IPR040026">
    <property type="entry name" value="FliD"/>
</dbReference>
<dbReference type="GO" id="GO:0009424">
    <property type="term" value="C:bacterial-type flagellum hook"/>
    <property type="evidence" value="ECO:0007669"/>
    <property type="project" value="UniProtKB-UniRule"/>
</dbReference>
<keyword evidence="5" id="KW-0964">Secreted</keyword>
<feature type="domain" description="Flagellar hook-associated protein 2 N-terminal" evidence="6">
    <location>
        <begin position="11"/>
        <end position="105"/>
    </location>
</feature>
<keyword evidence="8" id="KW-0969">Cilium</keyword>
<evidence type="ECO:0000256" key="1">
    <source>
        <dbReference type="ARBA" id="ARBA00009764"/>
    </source>
</evidence>
<dbReference type="Proteomes" id="UP000322499">
    <property type="component" value="Unassembled WGS sequence"/>
</dbReference>
<keyword evidence="4 5" id="KW-0975">Bacterial flagellum</keyword>
<protein>
    <recommendedName>
        <fullName evidence="5">Flagellar hook-associated protein 2</fullName>
        <shortName evidence="5">HAP2</shortName>
    </recommendedName>
    <alternativeName>
        <fullName evidence="5">Flagellar cap protein</fullName>
    </alternativeName>
</protein>
<comment type="subunit">
    <text evidence="2 5">Homopentamer.</text>
</comment>
<dbReference type="GO" id="GO:0071973">
    <property type="term" value="P:bacterial-type flagellum-dependent cell motility"/>
    <property type="evidence" value="ECO:0007669"/>
    <property type="project" value="TreeGrafter"/>
</dbReference>
<dbReference type="EMBL" id="VNHW01000010">
    <property type="protein sequence ID" value="TYP86305.1"/>
    <property type="molecule type" value="Genomic_DNA"/>
</dbReference>
<dbReference type="GO" id="GO:0007155">
    <property type="term" value="P:cell adhesion"/>
    <property type="evidence" value="ECO:0007669"/>
    <property type="project" value="InterPro"/>
</dbReference>
<dbReference type="RefSeq" id="WP_166534163.1">
    <property type="nucleotide sequence ID" value="NZ_VNHW01000010.1"/>
</dbReference>
<evidence type="ECO:0000256" key="2">
    <source>
        <dbReference type="ARBA" id="ARBA00011255"/>
    </source>
</evidence>
<organism evidence="8 9">
    <name type="scientific">Blastococcus xanthinilyticus</name>
    <dbReference type="NCBI Taxonomy" id="1564164"/>
    <lineage>
        <taxon>Bacteria</taxon>
        <taxon>Bacillati</taxon>
        <taxon>Actinomycetota</taxon>
        <taxon>Actinomycetes</taxon>
        <taxon>Geodermatophilales</taxon>
        <taxon>Geodermatophilaceae</taxon>
        <taxon>Blastococcus</taxon>
    </lineage>
</organism>
<evidence type="ECO:0000259" key="6">
    <source>
        <dbReference type="Pfam" id="PF02465"/>
    </source>
</evidence>
<name>A0A5S5CRT8_9ACTN</name>
<feature type="domain" description="Flagellar hook-associated protein 2 C-terminal" evidence="7">
    <location>
        <begin position="203"/>
        <end position="434"/>
    </location>
</feature>
<dbReference type="Pfam" id="PF02465">
    <property type="entry name" value="FliD_N"/>
    <property type="match status" value="1"/>
</dbReference>
<keyword evidence="3" id="KW-0175">Coiled coil</keyword>
<comment type="function">
    <text evidence="5">Required for morphogenesis and for the elongation of the flagellar filament by facilitating polymerization of the flagellin monomers at the tip of growing filament. Forms a capping structure, which prevents flagellin subunits (transported through the central channel of the flagellum) from leaking out without polymerization at the distal end.</text>
</comment>
<dbReference type="Pfam" id="PF07195">
    <property type="entry name" value="FliD_C"/>
    <property type="match status" value="1"/>
</dbReference>
<dbReference type="InterPro" id="IPR010809">
    <property type="entry name" value="FliD_C"/>
</dbReference>
<dbReference type="InterPro" id="IPR003481">
    <property type="entry name" value="FliD_N"/>
</dbReference>
<dbReference type="GO" id="GO:0005576">
    <property type="term" value="C:extracellular region"/>
    <property type="evidence" value="ECO:0007669"/>
    <property type="project" value="UniProtKB-SubCell"/>
</dbReference>
<keyword evidence="9" id="KW-1185">Reference proteome</keyword>
<reference evidence="8 9" key="1">
    <citation type="submission" date="2019-07" db="EMBL/GenBank/DDBJ databases">
        <title>Genomic Encyclopedia of Archaeal and Bacterial Type Strains, Phase II (KMG-II): from individual species to whole genera.</title>
        <authorList>
            <person name="Goeker M."/>
        </authorList>
    </citation>
    <scope>NUCLEOTIDE SEQUENCE [LARGE SCALE GENOMIC DNA]</scope>
    <source>
        <strain evidence="8 9">DSM 46842</strain>
    </source>
</reference>
<comment type="caution">
    <text evidence="8">The sequence shown here is derived from an EMBL/GenBank/DDBJ whole genome shotgun (WGS) entry which is preliminary data.</text>
</comment>
<comment type="similarity">
    <text evidence="1 5">Belongs to the FliD family.</text>
</comment>
<proteinExistence type="inferred from homology"/>
<dbReference type="AlphaFoldDB" id="A0A5S5CRT8"/>
<keyword evidence="8" id="KW-0966">Cell projection</keyword>
<evidence type="ECO:0000256" key="3">
    <source>
        <dbReference type="ARBA" id="ARBA00023054"/>
    </source>
</evidence>